<accession>A0AA88WDI2</accession>
<dbReference type="PANTHER" id="PTHR11439">
    <property type="entry name" value="GAG-POL-RELATED RETROTRANSPOSON"/>
    <property type="match status" value="1"/>
</dbReference>
<evidence type="ECO:0000313" key="2">
    <source>
        <dbReference type="Proteomes" id="UP001188597"/>
    </source>
</evidence>
<sequence>MNANEWVILDRKTVATVRLSLTPQVAFNISKEKTTAAMMQALEKLYKIPSSSNKIFLMKRLFNMRMSENGFVVDYLNDLIVVTNQLKSVGINFDDKIRALLFLCSLLDSWNNLVMTVSYSTVSGVLTLNDIVSFVMNDEMRRKTISDAISSKNKRTTLWHHRLGHLSESGSGKLLLENETGNKIKCLKSDNGGDYCDEGFLEYCSNNAYAPIDKEERKKLDPKSQNCVFIEYGDDMLVEGSSMGMINELKKKLASTFSMKDLGSLMYAMVSTRSDIAHAVGVVSRFMTNPGKEHRQAVKWILRAAVSWISKRQKIVALSTTKVEYVAVTGASKEIIWLQRLLIELGFGQVDYKL</sequence>
<dbReference type="PANTHER" id="PTHR11439:SF467">
    <property type="entry name" value="INTEGRASE CATALYTIC DOMAIN-CONTAINING PROTEIN"/>
    <property type="match status" value="1"/>
</dbReference>
<keyword evidence="2" id="KW-1185">Reference proteome</keyword>
<comment type="caution">
    <text evidence="1">The sequence shown here is derived from an EMBL/GenBank/DDBJ whole genome shotgun (WGS) entry which is preliminary data.</text>
</comment>
<evidence type="ECO:0000313" key="1">
    <source>
        <dbReference type="EMBL" id="KAK3023738.1"/>
    </source>
</evidence>
<protein>
    <recommendedName>
        <fullName evidence="3">Retrovirus-related Pol polyprotein from transposon TNT 1-94</fullName>
    </recommendedName>
</protein>
<evidence type="ECO:0008006" key="3">
    <source>
        <dbReference type="Google" id="ProtNLM"/>
    </source>
</evidence>
<gene>
    <name evidence="1" type="ORF">RJ639_044403</name>
</gene>
<dbReference type="EMBL" id="JAVXUP010000638">
    <property type="protein sequence ID" value="KAK3023738.1"/>
    <property type="molecule type" value="Genomic_DNA"/>
</dbReference>
<dbReference type="AlphaFoldDB" id="A0AA88WDI2"/>
<name>A0AA88WDI2_9ASTE</name>
<organism evidence="1 2">
    <name type="scientific">Escallonia herrerae</name>
    <dbReference type="NCBI Taxonomy" id="1293975"/>
    <lineage>
        <taxon>Eukaryota</taxon>
        <taxon>Viridiplantae</taxon>
        <taxon>Streptophyta</taxon>
        <taxon>Embryophyta</taxon>
        <taxon>Tracheophyta</taxon>
        <taxon>Spermatophyta</taxon>
        <taxon>Magnoliopsida</taxon>
        <taxon>eudicotyledons</taxon>
        <taxon>Gunneridae</taxon>
        <taxon>Pentapetalae</taxon>
        <taxon>asterids</taxon>
        <taxon>campanulids</taxon>
        <taxon>Escalloniales</taxon>
        <taxon>Escalloniaceae</taxon>
        <taxon>Escallonia</taxon>
    </lineage>
</organism>
<dbReference type="CDD" id="cd09272">
    <property type="entry name" value="RNase_HI_RT_Ty1"/>
    <property type="match status" value="1"/>
</dbReference>
<reference evidence="1" key="1">
    <citation type="submission" date="2022-12" db="EMBL/GenBank/DDBJ databases">
        <title>Draft genome assemblies for two species of Escallonia (Escalloniales).</title>
        <authorList>
            <person name="Chanderbali A."/>
            <person name="Dervinis C."/>
            <person name="Anghel I."/>
            <person name="Soltis D."/>
            <person name="Soltis P."/>
            <person name="Zapata F."/>
        </authorList>
    </citation>
    <scope>NUCLEOTIDE SEQUENCE</scope>
    <source>
        <strain evidence="1">UCBG64.0493</strain>
        <tissue evidence="1">Leaf</tissue>
    </source>
</reference>
<dbReference type="Proteomes" id="UP001188597">
    <property type="component" value="Unassembled WGS sequence"/>
</dbReference>
<dbReference type="Pfam" id="PF14223">
    <property type="entry name" value="Retrotran_gag_2"/>
    <property type="match status" value="1"/>
</dbReference>
<proteinExistence type="predicted"/>